<evidence type="ECO:0000256" key="2">
    <source>
        <dbReference type="ARBA" id="ARBA00022833"/>
    </source>
</evidence>
<dbReference type="AlphaFoldDB" id="A0A2P5HYI5"/>
<keyword evidence="8" id="KW-1185">Reference proteome</keyword>
<organism evidence="7 8">
    <name type="scientific">Diaporthe helianthi</name>
    <dbReference type="NCBI Taxonomy" id="158607"/>
    <lineage>
        <taxon>Eukaryota</taxon>
        <taxon>Fungi</taxon>
        <taxon>Dikarya</taxon>
        <taxon>Ascomycota</taxon>
        <taxon>Pezizomycotina</taxon>
        <taxon>Sordariomycetes</taxon>
        <taxon>Sordariomycetidae</taxon>
        <taxon>Diaporthales</taxon>
        <taxon>Diaporthaceae</taxon>
        <taxon>Diaporthe</taxon>
    </lineage>
</organism>
<dbReference type="EMBL" id="MAVT02000503">
    <property type="protein sequence ID" value="POS75318.1"/>
    <property type="molecule type" value="Genomic_DNA"/>
</dbReference>
<dbReference type="GO" id="GO:0003677">
    <property type="term" value="F:DNA binding"/>
    <property type="evidence" value="ECO:0007669"/>
    <property type="project" value="UniProtKB-KW"/>
</dbReference>
<reference evidence="7" key="1">
    <citation type="submission" date="2017-09" db="EMBL/GenBank/DDBJ databases">
        <title>Polyketide synthases of a Diaporthe helianthi virulent isolate.</title>
        <authorList>
            <person name="Baroncelli R."/>
        </authorList>
    </citation>
    <scope>NUCLEOTIDE SEQUENCE [LARGE SCALE GENOMIC DNA]</scope>
    <source>
        <strain evidence="7">7/96</strain>
    </source>
</reference>
<protein>
    <submittedName>
        <fullName evidence="7">C6 zinc finger protein</fullName>
    </submittedName>
</protein>
<dbReference type="InterPro" id="IPR052360">
    <property type="entry name" value="Transcr_Regulatory_Proteins"/>
</dbReference>
<keyword evidence="6" id="KW-0539">Nucleus</keyword>
<dbReference type="Proteomes" id="UP000094444">
    <property type="component" value="Unassembled WGS sequence"/>
</dbReference>
<dbReference type="PANTHER" id="PTHR36206">
    <property type="entry name" value="ASPERCRYPTIN BIOSYNTHESIS CLUSTER-SPECIFIC TRANSCRIPTION REGULATOR ATNN-RELATED"/>
    <property type="match status" value="1"/>
</dbReference>
<dbReference type="OrthoDB" id="2593732at2759"/>
<dbReference type="InParanoid" id="A0A2P5HYI5"/>
<evidence type="ECO:0000256" key="4">
    <source>
        <dbReference type="ARBA" id="ARBA00023125"/>
    </source>
</evidence>
<keyword evidence="3" id="KW-0805">Transcription regulation</keyword>
<evidence type="ECO:0000256" key="3">
    <source>
        <dbReference type="ARBA" id="ARBA00023015"/>
    </source>
</evidence>
<dbReference type="GO" id="GO:0046872">
    <property type="term" value="F:metal ion binding"/>
    <property type="evidence" value="ECO:0007669"/>
    <property type="project" value="UniProtKB-KW"/>
</dbReference>
<dbReference type="STRING" id="158607.A0A2P5HYI5"/>
<evidence type="ECO:0000313" key="8">
    <source>
        <dbReference type="Proteomes" id="UP000094444"/>
    </source>
</evidence>
<keyword evidence="4" id="KW-0238">DNA-binding</keyword>
<accession>A0A2P5HYI5</accession>
<comment type="caution">
    <text evidence="7">The sequence shown here is derived from an EMBL/GenBank/DDBJ whole genome shotgun (WGS) entry which is preliminary data.</text>
</comment>
<proteinExistence type="predicted"/>
<evidence type="ECO:0000256" key="5">
    <source>
        <dbReference type="ARBA" id="ARBA00023163"/>
    </source>
</evidence>
<sequence length="355" mass="40264">MRGNKNMAIKHCRHGITICNSMPEGLSGWAGQEIKPIFLRLATLPYFFGVEAGDFPEPLGLVSDPLSVDVTAEERNTAWDWLVNRTVRLVRLGLSHRQGPLRQIPKPGDLYEEQGRVCRALGPWRNCYRDLRLRGSLSLEDMLSNLFNEMKCIAGIIWAWCCLSSNELVYDEYIDDFEELVSLVQQLVDLKAEDSGPKGKFIFEMGFMPYLYFTVLNCRRLDLRLAALRHMPVIGHERESLFSTRNCYYAGIRVVELEHGICLDPSRPEFPDDVGAPLPVDQFRVRSADITDEVDIRLDDDGKGVEYRKVFFWIKPEAITPGFIEWLRIGSIPPSTQTNTSASSSVLKRASAVSS</sequence>
<keyword evidence="1" id="KW-0479">Metal-binding</keyword>
<evidence type="ECO:0000256" key="6">
    <source>
        <dbReference type="ARBA" id="ARBA00023242"/>
    </source>
</evidence>
<keyword evidence="5" id="KW-0804">Transcription</keyword>
<keyword evidence="2" id="KW-0862">Zinc</keyword>
<name>A0A2P5HYI5_DIAHE</name>
<evidence type="ECO:0000313" key="7">
    <source>
        <dbReference type="EMBL" id="POS75318.1"/>
    </source>
</evidence>
<gene>
    <name evidence="7" type="ORF">DHEL01_v206289</name>
</gene>
<dbReference type="PANTHER" id="PTHR36206:SF13">
    <property type="entry name" value="TRANSCRIPTIONAL REGULATORY PROTEIN MOC3"/>
    <property type="match status" value="1"/>
</dbReference>
<evidence type="ECO:0000256" key="1">
    <source>
        <dbReference type="ARBA" id="ARBA00022723"/>
    </source>
</evidence>